<dbReference type="EMBL" id="QJNS01000041">
    <property type="protein sequence ID" value="RYO91453.1"/>
    <property type="molecule type" value="Genomic_DNA"/>
</dbReference>
<keyword evidence="3" id="KW-1185">Reference proteome</keyword>
<evidence type="ECO:0000313" key="3">
    <source>
        <dbReference type="Proteomes" id="UP000294003"/>
    </source>
</evidence>
<accession>A0ABY0HIB8</accession>
<dbReference type="Proteomes" id="UP000294003">
    <property type="component" value="Unassembled WGS sequence"/>
</dbReference>
<evidence type="ECO:0000313" key="2">
    <source>
        <dbReference type="EMBL" id="RYO91453.1"/>
    </source>
</evidence>
<evidence type="ECO:0000259" key="1">
    <source>
        <dbReference type="Pfam" id="PF20150"/>
    </source>
</evidence>
<dbReference type="Pfam" id="PF20150">
    <property type="entry name" value="2EXR"/>
    <property type="match status" value="1"/>
</dbReference>
<sequence>MPTHTQFPFTKLPKELRLCVWEHFESGSGRRLVVLDDRSLRIRPTFNLISPLFSTTSKRRAVAKSMHPVRLSVFRDDVLVDITGEVYENEYDTRKDLEWRATEKIENSCQGALYIDPKSDIFVLGFERWMVEEYYEHEVCDESPLLWECA</sequence>
<reference evidence="2 3" key="1">
    <citation type="submission" date="2018-06" db="EMBL/GenBank/DDBJ databases">
        <title>Complete Genomes of Monosporascus.</title>
        <authorList>
            <person name="Robinson A.J."/>
            <person name="Natvig D.O."/>
        </authorList>
    </citation>
    <scope>NUCLEOTIDE SEQUENCE [LARGE SCALE GENOMIC DNA]</scope>
    <source>
        <strain evidence="2 3">CBS 609.92</strain>
    </source>
</reference>
<feature type="domain" description="2EXR" evidence="1">
    <location>
        <begin position="8"/>
        <end position="121"/>
    </location>
</feature>
<gene>
    <name evidence="2" type="ORF">DL762_002179</name>
</gene>
<name>A0ABY0HIB8_9PEZI</name>
<protein>
    <recommendedName>
        <fullName evidence="1">2EXR domain-containing protein</fullName>
    </recommendedName>
</protein>
<organism evidence="2 3">
    <name type="scientific">Monosporascus cannonballus</name>
    <dbReference type="NCBI Taxonomy" id="155416"/>
    <lineage>
        <taxon>Eukaryota</taxon>
        <taxon>Fungi</taxon>
        <taxon>Dikarya</taxon>
        <taxon>Ascomycota</taxon>
        <taxon>Pezizomycotina</taxon>
        <taxon>Sordariomycetes</taxon>
        <taxon>Xylariomycetidae</taxon>
        <taxon>Xylariales</taxon>
        <taxon>Xylariales incertae sedis</taxon>
        <taxon>Monosporascus</taxon>
    </lineage>
</organism>
<dbReference type="InterPro" id="IPR045518">
    <property type="entry name" value="2EXR"/>
</dbReference>
<proteinExistence type="predicted"/>
<comment type="caution">
    <text evidence="2">The sequence shown here is derived from an EMBL/GenBank/DDBJ whole genome shotgun (WGS) entry which is preliminary data.</text>
</comment>